<dbReference type="Proteomes" id="UP000183200">
    <property type="component" value="Unassembled WGS sequence"/>
</dbReference>
<dbReference type="EMBL" id="FNGY01000007">
    <property type="protein sequence ID" value="SDN33351.1"/>
    <property type="molecule type" value="Genomic_DNA"/>
</dbReference>
<evidence type="ECO:0008006" key="3">
    <source>
        <dbReference type="Google" id="ProtNLM"/>
    </source>
</evidence>
<evidence type="ECO:0000313" key="1">
    <source>
        <dbReference type="EMBL" id="SDN33351.1"/>
    </source>
</evidence>
<organism evidence="1 2">
    <name type="scientific">Pedobacter steynii</name>
    <dbReference type="NCBI Taxonomy" id="430522"/>
    <lineage>
        <taxon>Bacteria</taxon>
        <taxon>Pseudomonadati</taxon>
        <taxon>Bacteroidota</taxon>
        <taxon>Sphingobacteriia</taxon>
        <taxon>Sphingobacteriales</taxon>
        <taxon>Sphingobacteriaceae</taxon>
        <taxon>Pedobacter</taxon>
    </lineage>
</organism>
<proteinExistence type="predicted"/>
<protein>
    <recommendedName>
        <fullName evidence="3">Transposase</fullName>
    </recommendedName>
</protein>
<name>A0A1H0AJ02_9SPHI</name>
<keyword evidence="2" id="KW-1185">Reference proteome</keyword>
<accession>A0A1H0AJ02</accession>
<evidence type="ECO:0000313" key="2">
    <source>
        <dbReference type="Proteomes" id="UP000183200"/>
    </source>
</evidence>
<gene>
    <name evidence="1" type="ORF">SAMN05421820_107109</name>
</gene>
<dbReference type="AlphaFoldDB" id="A0A1H0AJ02"/>
<sequence length="73" mass="8704">MSWNSIHLITNITFQRIEKRIKTPKGNQISKTSGFLPEETRLFWHRFLHTVPSKWFHVRTYSGIEGCSKRTSR</sequence>
<reference evidence="2" key="1">
    <citation type="submission" date="2016-10" db="EMBL/GenBank/DDBJ databases">
        <authorList>
            <person name="Varghese N."/>
            <person name="Submissions S."/>
        </authorList>
    </citation>
    <scope>NUCLEOTIDE SEQUENCE [LARGE SCALE GENOMIC DNA]</scope>
    <source>
        <strain evidence="2">DSM 19110</strain>
    </source>
</reference>